<organism evidence="11 12">
    <name type="scientific">Thelohanellus kitauei</name>
    <name type="common">Myxosporean</name>
    <dbReference type="NCBI Taxonomy" id="669202"/>
    <lineage>
        <taxon>Eukaryota</taxon>
        <taxon>Metazoa</taxon>
        <taxon>Cnidaria</taxon>
        <taxon>Myxozoa</taxon>
        <taxon>Myxosporea</taxon>
        <taxon>Bivalvulida</taxon>
        <taxon>Platysporina</taxon>
        <taxon>Myxobolidae</taxon>
        <taxon>Thelohanellus</taxon>
    </lineage>
</organism>
<feature type="binding site" evidence="10">
    <location>
        <position position="43"/>
    </location>
    <ligand>
        <name>Mg(2+)</name>
        <dbReference type="ChEBI" id="CHEBI:18420"/>
    </ligand>
</feature>
<evidence type="ECO:0000256" key="4">
    <source>
        <dbReference type="ARBA" id="ARBA00022842"/>
    </source>
</evidence>
<dbReference type="PANTHER" id="PTHR10218">
    <property type="entry name" value="GTP-BINDING PROTEIN ALPHA SUBUNIT"/>
    <property type="match status" value="1"/>
</dbReference>
<dbReference type="PRINTS" id="PR00318">
    <property type="entry name" value="GPROTEINA"/>
</dbReference>
<dbReference type="OMA" id="IYESCAT"/>
<comment type="caution">
    <text evidence="11">The sequence shown here is derived from an EMBL/GenBank/DDBJ whole genome shotgun (WGS) entry which is preliminary data.</text>
</comment>
<evidence type="ECO:0000256" key="6">
    <source>
        <dbReference type="ARBA" id="ARBA00023139"/>
    </source>
</evidence>
<dbReference type="InterPro" id="IPR027417">
    <property type="entry name" value="P-loop_NTPase"/>
</dbReference>
<evidence type="ECO:0000256" key="2">
    <source>
        <dbReference type="ARBA" id="ARBA00022723"/>
    </source>
</evidence>
<dbReference type="Proteomes" id="UP000031668">
    <property type="component" value="Unassembled WGS sequence"/>
</dbReference>
<evidence type="ECO:0000256" key="8">
    <source>
        <dbReference type="ARBA" id="ARBA00023288"/>
    </source>
</evidence>
<reference evidence="11 12" key="1">
    <citation type="journal article" date="2014" name="Genome Biol. Evol.">
        <title>The genome of the myxosporean Thelohanellus kitauei shows adaptations to nutrient acquisition within its fish host.</title>
        <authorList>
            <person name="Yang Y."/>
            <person name="Xiong J."/>
            <person name="Zhou Z."/>
            <person name="Huo F."/>
            <person name="Miao W."/>
            <person name="Ran C."/>
            <person name="Liu Y."/>
            <person name="Zhang J."/>
            <person name="Feng J."/>
            <person name="Wang M."/>
            <person name="Wang M."/>
            <person name="Wang L."/>
            <person name="Yao B."/>
        </authorList>
    </citation>
    <scope>NUCLEOTIDE SEQUENCE [LARGE SCALE GENOMIC DNA]</scope>
    <source>
        <strain evidence="11">Wuqing</strain>
    </source>
</reference>
<dbReference type="FunFam" id="3.40.50.300:FF:003800">
    <property type="entry name" value="Guanine nucleotide-binding protein G(k) subunit alpha"/>
    <property type="match status" value="1"/>
</dbReference>
<dbReference type="PANTHER" id="PTHR10218:SF302">
    <property type="entry name" value="GUANINE NUCLEOTIDE-BINDING PROTEIN ALPHA-5 SUBUNIT"/>
    <property type="match status" value="1"/>
</dbReference>
<dbReference type="GO" id="GO:0001664">
    <property type="term" value="F:G protein-coupled receptor binding"/>
    <property type="evidence" value="ECO:0007669"/>
    <property type="project" value="TreeGrafter"/>
</dbReference>
<keyword evidence="6" id="KW-0564">Palmitate</keyword>
<proteinExistence type="predicted"/>
<evidence type="ECO:0000256" key="10">
    <source>
        <dbReference type="PIRSR" id="PIRSR601019-2"/>
    </source>
</evidence>
<dbReference type="Gene3D" id="1.10.400.10">
    <property type="entry name" value="GI Alpha 1, domain 2-like"/>
    <property type="match status" value="1"/>
</dbReference>
<dbReference type="InterPro" id="IPR011025">
    <property type="entry name" value="GproteinA_insert"/>
</dbReference>
<feature type="binding site" evidence="9">
    <location>
        <begin position="142"/>
        <end position="143"/>
    </location>
    <ligand>
        <name>GTP</name>
        <dbReference type="ChEBI" id="CHEBI:37565"/>
    </ligand>
</feature>
<evidence type="ECO:0000256" key="5">
    <source>
        <dbReference type="ARBA" id="ARBA00023134"/>
    </source>
</evidence>
<dbReference type="GO" id="GO:0005834">
    <property type="term" value="C:heterotrimeric G-protein complex"/>
    <property type="evidence" value="ECO:0007669"/>
    <property type="project" value="TreeGrafter"/>
</dbReference>
<dbReference type="SUPFAM" id="SSF47895">
    <property type="entry name" value="Transducin (alpha subunit), insertion domain"/>
    <property type="match status" value="1"/>
</dbReference>
<keyword evidence="2 10" id="KW-0479">Metal-binding</keyword>
<gene>
    <name evidence="11" type="ORF">RF11_10640</name>
</gene>
<dbReference type="EMBL" id="JWZT01002598">
    <property type="protein sequence ID" value="KII69086.1"/>
    <property type="molecule type" value="Genomic_DNA"/>
</dbReference>
<feature type="binding site" evidence="9">
    <location>
        <begin position="261"/>
        <end position="264"/>
    </location>
    <ligand>
        <name>GTP</name>
        <dbReference type="ChEBI" id="CHEBI:37565"/>
    </ligand>
</feature>
<dbReference type="GO" id="GO:0005525">
    <property type="term" value="F:GTP binding"/>
    <property type="evidence" value="ECO:0007669"/>
    <property type="project" value="UniProtKB-KW"/>
</dbReference>
<keyword evidence="8" id="KW-0449">Lipoprotein</keyword>
<evidence type="ECO:0000313" key="12">
    <source>
        <dbReference type="Proteomes" id="UP000031668"/>
    </source>
</evidence>
<keyword evidence="1" id="KW-0519">Myristate</keyword>
<keyword evidence="12" id="KW-1185">Reference proteome</keyword>
<keyword evidence="5 9" id="KW-0342">GTP-binding</keyword>
<dbReference type="GO" id="GO:0005737">
    <property type="term" value="C:cytoplasm"/>
    <property type="evidence" value="ECO:0007669"/>
    <property type="project" value="TreeGrafter"/>
</dbReference>
<dbReference type="PROSITE" id="PS51882">
    <property type="entry name" value="G_ALPHA"/>
    <property type="match status" value="1"/>
</dbReference>
<evidence type="ECO:0000313" key="11">
    <source>
        <dbReference type="EMBL" id="KII69086.1"/>
    </source>
</evidence>
<dbReference type="GO" id="GO:0046872">
    <property type="term" value="F:metal ion binding"/>
    <property type="evidence" value="ECO:0007669"/>
    <property type="project" value="UniProtKB-KW"/>
</dbReference>
<evidence type="ECO:0000256" key="3">
    <source>
        <dbReference type="ARBA" id="ARBA00022741"/>
    </source>
</evidence>
<name>A0A0C2MPE4_THEKT</name>
<dbReference type="GO" id="GO:0003924">
    <property type="term" value="F:GTPase activity"/>
    <property type="evidence" value="ECO:0007669"/>
    <property type="project" value="InterPro"/>
</dbReference>
<protein>
    <submittedName>
        <fullName evidence="11">Guanine nucleotide-binding protein G(I) subunit alpha</fullName>
    </submittedName>
</protein>
<evidence type="ECO:0000256" key="7">
    <source>
        <dbReference type="ARBA" id="ARBA00023224"/>
    </source>
</evidence>
<keyword evidence="4 10" id="KW-0460">Magnesium</keyword>
<keyword evidence="3 9" id="KW-0547">Nucleotide-binding</keyword>
<feature type="binding site" evidence="9">
    <location>
        <position position="326"/>
    </location>
    <ligand>
        <name>GTP</name>
        <dbReference type="ChEBI" id="CHEBI:37565"/>
    </ligand>
</feature>
<dbReference type="CDD" id="cd00066">
    <property type="entry name" value="G-alpha"/>
    <property type="match status" value="1"/>
</dbReference>
<dbReference type="GO" id="GO:0031683">
    <property type="term" value="F:G-protein beta/gamma-subunit complex binding"/>
    <property type="evidence" value="ECO:0007669"/>
    <property type="project" value="InterPro"/>
</dbReference>
<dbReference type="Pfam" id="PF00503">
    <property type="entry name" value="G-alpha"/>
    <property type="match status" value="1"/>
</dbReference>
<evidence type="ECO:0000256" key="1">
    <source>
        <dbReference type="ARBA" id="ARBA00022707"/>
    </source>
</evidence>
<dbReference type="InterPro" id="IPR001019">
    <property type="entry name" value="Gprotein_alpha_su"/>
</dbReference>
<dbReference type="Gene3D" id="3.40.50.300">
    <property type="entry name" value="P-loop containing nucleotide triphosphate hydrolases"/>
    <property type="match status" value="1"/>
</dbReference>
<dbReference type="OrthoDB" id="5817230at2759"/>
<dbReference type="GO" id="GO:0007188">
    <property type="term" value="P:adenylate cyclase-modulating G protein-coupled receptor signaling pathway"/>
    <property type="evidence" value="ECO:0007669"/>
    <property type="project" value="TreeGrafter"/>
</dbReference>
<sequence length="353" mass="40029">MGCVSGAARTDINVSNQIDKEIRKTAVIERKILLLGTGGSGKSTVMKQCRVIHRSDYSEDELMGYLQQVKTNVRNAVNDLLKCLKRVDQDLKTQYSEKIECITNLRDDFEIDGELATIVNQLMAIKDVEQFFCDLCLSELMDSSPYFLKNIQRIAAPNYIPTVEDIIHTRTQTTGIVEHRIKRVGVFLNFCDVGGQKSERKKWCQCFVDVNAILYIVGTADYDRVLPEDPSWNSLRDSITLFESLTRVPDLKNAPIIIFLNKIDLFKAKLHAVPLNVYFPGIFNCLPPEYTGSNEVNECLDFIKELFTAAGTRCSKRSIYIYESCATDTESIRFVFDACADIIFSKSLEEIGF</sequence>
<evidence type="ECO:0000256" key="9">
    <source>
        <dbReference type="PIRSR" id="PIRSR601019-1"/>
    </source>
</evidence>
<accession>A0A0C2MPE4</accession>
<dbReference type="AlphaFoldDB" id="A0A0C2MPE4"/>
<dbReference type="SUPFAM" id="SSF52540">
    <property type="entry name" value="P-loop containing nucleoside triphosphate hydrolases"/>
    <property type="match status" value="1"/>
</dbReference>
<feature type="binding site" evidence="9">
    <location>
        <begin position="192"/>
        <end position="196"/>
    </location>
    <ligand>
        <name>GTP</name>
        <dbReference type="ChEBI" id="CHEBI:37565"/>
    </ligand>
</feature>
<dbReference type="SMART" id="SM00275">
    <property type="entry name" value="G_alpha"/>
    <property type="match status" value="1"/>
</dbReference>
<feature type="binding site" evidence="10">
    <location>
        <position position="173"/>
    </location>
    <ligand>
        <name>Mg(2+)</name>
        <dbReference type="ChEBI" id="CHEBI:18420"/>
    </ligand>
</feature>
<keyword evidence="7" id="KW-0807">Transducer</keyword>